<sequence length="217" mass="24003">MSDLKKMSDSKKISNFKKVDVRNAVRNSYRKIAIGNAKEDGCCGGSINLKKSSIEISRKIGYSDEEISTVPEEANMGLGCGNPQLIANIKEGETVIDLGSGGGFDCFLASKKVGTKGYIIGVDMTPEMISKSRVMSRKYRYRNVDFRLGEIENLPVADNTADVIISNCVINLSPNKQRVYNEAYRVLKKGGRIAISDIVLIRELTKEMKQDEKLYCG</sequence>
<dbReference type="SUPFAM" id="SSF53335">
    <property type="entry name" value="S-adenosyl-L-methionine-dependent methyltransferases"/>
    <property type="match status" value="1"/>
</dbReference>
<evidence type="ECO:0000313" key="11">
    <source>
        <dbReference type="Proteomes" id="UP000001374"/>
    </source>
</evidence>
<dbReference type="PANTHER" id="PTHR43675:SF8">
    <property type="entry name" value="ARSENITE METHYLTRANSFERASE"/>
    <property type="match status" value="1"/>
</dbReference>
<keyword evidence="2" id="KW-0949">S-adenosyl-L-methionine</keyword>
<dbReference type="GO" id="GO:0030791">
    <property type="term" value="F:arsenite methyltransferase activity"/>
    <property type="evidence" value="ECO:0007669"/>
    <property type="project" value="UniProtKB-EC"/>
</dbReference>
<comment type="catalytic activity">
    <reaction evidence="7">
        <text>arsenic triglutathione + 2 [thioredoxin]-dithiol + 2 S-adenosyl-L-methionine + H2O = dimethylarsinous acid + 2 [thioredoxin]-disulfide + 3 glutathione + 2 S-adenosyl-L-homocysteine + 2 H(+)</text>
        <dbReference type="Rhea" id="RHEA:69464"/>
        <dbReference type="Rhea" id="RHEA-COMP:10698"/>
        <dbReference type="Rhea" id="RHEA-COMP:10700"/>
        <dbReference type="ChEBI" id="CHEBI:15377"/>
        <dbReference type="ChEBI" id="CHEBI:15378"/>
        <dbReference type="ChEBI" id="CHEBI:23808"/>
        <dbReference type="ChEBI" id="CHEBI:29950"/>
        <dbReference type="ChEBI" id="CHEBI:50058"/>
        <dbReference type="ChEBI" id="CHEBI:57856"/>
        <dbReference type="ChEBI" id="CHEBI:57925"/>
        <dbReference type="ChEBI" id="CHEBI:59789"/>
        <dbReference type="ChEBI" id="CHEBI:183640"/>
        <dbReference type="EC" id="2.1.1.137"/>
    </reaction>
</comment>
<dbReference type="NCBIfam" id="NF008823">
    <property type="entry name" value="PRK11873.1"/>
    <property type="match status" value="1"/>
</dbReference>
<evidence type="ECO:0000256" key="7">
    <source>
        <dbReference type="ARBA" id="ARBA00047943"/>
    </source>
</evidence>
<dbReference type="EC" id="2.1.1.137" evidence="4"/>
<dbReference type="KEGG" id="cby:CLM_0912"/>
<dbReference type="AlphaFoldDB" id="C1FUJ3"/>
<organism evidence="10 11">
    <name type="scientific">Clostridium botulinum (strain Kyoto / Type A2)</name>
    <dbReference type="NCBI Taxonomy" id="536232"/>
    <lineage>
        <taxon>Bacteria</taxon>
        <taxon>Bacillati</taxon>
        <taxon>Bacillota</taxon>
        <taxon>Clostridia</taxon>
        <taxon>Eubacteriales</taxon>
        <taxon>Clostridiaceae</taxon>
        <taxon>Clostridium</taxon>
    </lineage>
</organism>
<evidence type="ECO:0000256" key="3">
    <source>
        <dbReference type="ARBA" id="ARBA00034487"/>
    </source>
</evidence>
<dbReference type="GO" id="GO:0032259">
    <property type="term" value="P:methylation"/>
    <property type="evidence" value="ECO:0007669"/>
    <property type="project" value="UniProtKB-KW"/>
</dbReference>
<dbReference type="Proteomes" id="UP000001374">
    <property type="component" value="Chromosome"/>
</dbReference>
<dbReference type="PANTHER" id="PTHR43675">
    <property type="entry name" value="ARSENITE METHYLTRANSFERASE"/>
    <property type="match status" value="1"/>
</dbReference>
<evidence type="ECO:0000256" key="8">
    <source>
        <dbReference type="ARBA" id="ARBA00048428"/>
    </source>
</evidence>
<dbReference type="HOGENOM" id="CLU_052868_4_1_9"/>
<dbReference type="InterPro" id="IPR025714">
    <property type="entry name" value="Methyltranfer_dom"/>
</dbReference>
<dbReference type="EMBL" id="CP001581">
    <property type="protein sequence ID" value="ACO84320.1"/>
    <property type="molecule type" value="Genomic_DNA"/>
</dbReference>
<gene>
    <name evidence="10" type="ordered locus">CLM_0912</name>
</gene>
<dbReference type="CDD" id="cd02440">
    <property type="entry name" value="AdoMet_MTases"/>
    <property type="match status" value="1"/>
</dbReference>
<proteinExistence type="inferred from homology"/>
<accession>C1FUJ3</accession>
<evidence type="ECO:0000256" key="5">
    <source>
        <dbReference type="ARBA" id="ARBA00034545"/>
    </source>
</evidence>
<comment type="similarity">
    <text evidence="3">Belongs to the methyltransferase superfamily. Arsenite methyltransferase family.</text>
</comment>
<dbReference type="eggNOG" id="COG2226">
    <property type="taxonomic scope" value="Bacteria"/>
</dbReference>
<dbReference type="InterPro" id="IPR029063">
    <property type="entry name" value="SAM-dependent_MTases_sf"/>
</dbReference>
<keyword evidence="10" id="KW-0489">Methyltransferase</keyword>
<reference evidence="10 11" key="1">
    <citation type="submission" date="2008-10" db="EMBL/GenBank/DDBJ databases">
        <title>Genome sequence of Clostridium botulinum A2 Kyoto.</title>
        <authorList>
            <person name="Shrivastava S."/>
            <person name="Brinkac L.M."/>
            <person name="Brown J.L."/>
            <person name="Bruce D."/>
            <person name="Detter C.C."/>
            <person name="Johnson E.A."/>
            <person name="Munk C.A."/>
            <person name="Smith L.A."/>
            <person name="Smith T.J."/>
            <person name="Sutton G."/>
            <person name="Brettin T.S."/>
        </authorList>
    </citation>
    <scope>NUCLEOTIDE SEQUENCE [LARGE SCALE GENOMIC DNA]</scope>
    <source>
        <strain evidence="11">Kyoto / Type A2</strain>
    </source>
</reference>
<evidence type="ECO:0000259" key="9">
    <source>
        <dbReference type="Pfam" id="PF13847"/>
    </source>
</evidence>
<evidence type="ECO:0000256" key="2">
    <source>
        <dbReference type="ARBA" id="ARBA00022691"/>
    </source>
</evidence>
<protein>
    <recommendedName>
        <fullName evidence="5">Arsenite methyltransferase</fullName>
        <ecNumber evidence="4">2.1.1.137</ecNumber>
    </recommendedName>
</protein>
<comment type="catalytic activity">
    <reaction evidence="6">
        <text>arsenic triglutathione + [thioredoxin]-dithiol + S-adenosyl-L-methionine + 2 H2O = methylarsonous acid + [thioredoxin]-disulfide + 3 glutathione + S-adenosyl-L-homocysteine + H(+)</text>
        <dbReference type="Rhea" id="RHEA:69460"/>
        <dbReference type="Rhea" id="RHEA-COMP:10698"/>
        <dbReference type="Rhea" id="RHEA-COMP:10700"/>
        <dbReference type="ChEBI" id="CHEBI:15377"/>
        <dbReference type="ChEBI" id="CHEBI:15378"/>
        <dbReference type="ChEBI" id="CHEBI:17826"/>
        <dbReference type="ChEBI" id="CHEBI:29950"/>
        <dbReference type="ChEBI" id="CHEBI:50058"/>
        <dbReference type="ChEBI" id="CHEBI:57856"/>
        <dbReference type="ChEBI" id="CHEBI:57925"/>
        <dbReference type="ChEBI" id="CHEBI:59789"/>
        <dbReference type="ChEBI" id="CHEBI:183640"/>
        <dbReference type="EC" id="2.1.1.137"/>
    </reaction>
</comment>
<evidence type="ECO:0000256" key="1">
    <source>
        <dbReference type="ARBA" id="ARBA00022679"/>
    </source>
</evidence>
<evidence type="ECO:0000256" key="4">
    <source>
        <dbReference type="ARBA" id="ARBA00034521"/>
    </source>
</evidence>
<dbReference type="Gene3D" id="3.40.50.150">
    <property type="entry name" value="Vaccinia Virus protein VP39"/>
    <property type="match status" value="1"/>
</dbReference>
<comment type="catalytic activity">
    <reaction evidence="8">
        <text>arsenic triglutathione + 3 [thioredoxin]-dithiol + 3 S-adenosyl-L-methionine = trimethylarsine + 3 [thioredoxin]-disulfide + 3 glutathione + 3 S-adenosyl-L-homocysteine + 3 H(+)</text>
        <dbReference type="Rhea" id="RHEA:69432"/>
        <dbReference type="Rhea" id="RHEA-COMP:10698"/>
        <dbReference type="Rhea" id="RHEA-COMP:10700"/>
        <dbReference type="ChEBI" id="CHEBI:15378"/>
        <dbReference type="ChEBI" id="CHEBI:27130"/>
        <dbReference type="ChEBI" id="CHEBI:29950"/>
        <dbReference type="ChEBI" id="CHEBI:50058"/>
        <dbReference type="ChEBI" id="CHEBI:57856"/>
        <dbReference type="ChEBI" id="CHEBI:57925"/>
        <dbReference type="ChEBI" id="CHEBI:59789"/>
        <dbReference type="ChEBI" id="CHEBI:183640"/>
        <dbReference type="EC" id="2.1.1.137"/>
    </reaction>
</comment>
<evidence type="ECO:0000256" key="6">
    <source>
        <dbReference type="ARBA" id="ARBA00047941"/>
    </source>
</evidence>
<dbReference type="InterPro" id="IPR026669">
    <property type="entry name" value="Arsenite_MeTrfase-like"/>
</dbReference>
<dbReference type="Pfam" id="PF13847">
    <property type="entry name" value="Methyltransf_31"/>
    <property type="match status" value="1"/>
</dbReference>
<keyword evidence="1 10" id="KW-0808">Transferase</keyword>
<evidence type="ECO:0000313" key="10">
    <source>
        <dbReference type="EMBL" id="ACO84320.1"/>
    </source>
</evidence>
<feature type="domain" description="Methyltransferase" evidence="9">
    <location>
        <begin position="89"/>
        <end position="215"/>
    </location>
</feature>
<name>C1FUJ3_CLOBJ</name>